<reference evidence="1" key="1">
    <citation type="journal article" date="2014" name="Int. J. Syst. Evol. Microbiol.">
        <title>Complete genome sequence of Corynebacterium casei LMG S-19264T (=DSM 44701T), isolated from a smear-ripened cheese.</title>
        <authorList>
            <consortium name="US DOE Joint Genome Institute (JGI-PGF)"/>
            <person name="Walter F."/>
            <person name="Albersmeier A."/>
            <person name="Kalinowski J."/>
            <person name="Ruckert C."/>
        </authorList>
    </citation>
    <scope>NUCLEOTIDE SEQUENCE</scope>
    <source>
        <strain evidence="1">CGMCC 1.12997</strain>
    </source>
</reference>
<organism evidence="1 2">
    <name type="scientific">Edaphobacter dinghuensis</name>
    <dbReference type="NCBI Taxonomy" id="1560005"/>
    <lineage>
        <taxon>Bacteria</taxon>
        <taxon>Pseudomonadati</taxon>
        <taxon>Acidobacteriota</taxon>
        <taxon>Terriglobia</taxon>
        <taxon>Terriglobales</taxon>
        <taxon>Acidobacteriaceae</taxon>
        <taxon>Edaphobacter</taxon>
    </lineage>
</organism>
<dbReference type="EMBL" id="BMGT01000003">
    <property type="protein sequence ID" value="GGG80583.1"/>
    <property type="molecule type" value="Genomic_DNA"/>
</dbReference>
<evidence type="ECO:0000313" key="2">
    <source>
        <dbReference type="Proteomes" id="UP000647241"/>
    </source>
</evidence>
<dbReference type="Proteomes" id="UP000647241">
    <property type="component" value="Unassembled WGS sequence"/>
</dbReference>
<gene>
    <name evidence="1" type="ORF">GCM10011585_25000</name>
</gene>
<sequence length="156" mass="17219">MDLTITHTAIYPTHTVFKSDTHVVGSDKAEDNLYVLANLRVDDPLHLPLFLKDFTATLTTADDQQITTSAAEVKDLPNIYTSFPGLKPLASPPLRRETLISPGTSVEGMVLLQFPITLDVWNHRKSAILNVDLYHGGAFPIAIPFNTKTVSTNFDQ</sequence>
<protein>
    <recommendedName>
        <fullName evidence="3">Late embryogenesis abundant protein</fullName>
    </recommendedName>
</protein>
<reference evidence="1" key="2">
    <citation type="submission" date="2020-09" db="EMBL/GenBank/DDBJ databases">
        <authorList>
            <person name="Sun Q."/>
            <person name="Zhou Y."/>
        </authorList>
    </citation>
    <scope>NUCLEOTIDE SEQUENCE</scope>
    <source>
        <strain evidence="1">CGMCC 1.12997</strain>
    </source>
</reference>
<evidence type="ECO:0008006" key="3">
    <source>
        <dbReference type="Google" id="ProtNLM"/>
    </source>
</evidence>
<evidence type="ECO:0000313" key="1">
    <source>
        <dbReference type="EMBL" id="GGG80583.1"/>
    </source>
</evidence>
<name>A0A917M682_9BACT</name>
<proteinExistence type="predicted"/>
<keyword evidence="2" id="KW-1185">Reference proteome</keyword>
<comment type="caution">
    <text evidence="1">The sequence shown here is derived from an EMBL/GenBank/DDBJ whole genome shotgun (WGS) entry which is preliminary data.</text>
</comment>
<dbReference type="AlphaFoldDB" id="A0A917M682"/>
<accession>A0A917M682</accession>